<comment type="caution">
    <text evidence="6">The sequence shown here is derived from an EMBL/GenBank/DDBJ whole genome shotgun (WGS) entry which is preliminary data.</text>
</comment>
<dbReference type="EC" id="3.2.1.52" evidence="3"/>
<dbReference type="PANTHER" id="PTHR22600">
    <property type="entry name" value="BETA-HEXOSAMINIDASE"/>
    <property type="match status" value="1"/>
</dbReference>
<dbReference type="SUPFAM" id="SSF51445">
    <property type="entry name" value="(Trans)glycosidases"/>
    <property type="match status" value="1"/>
</dbReference>
<dbReference type="EMBL" id="JAOPGA020001802">
    <property type="protein sequence ID" value="KAL0491445.1"/>
    <property type="molecule type" value="Genomic_DNA"/>
</dbReference>
<dbReference type="GO" id="GO:0030203">
    <property type="term" value="P:glycosaminoglycan metabolic process"/>
    <property type="evidence" value="ECO:0007669"/>
    <property type="project" value="TreeGrafter"/>
</dbReference>
<dbReference type="GO" id="GO:0016020">
    <property type="term" value="C:membrane"/>
    <property type="evidence" value="ECO:0007669"/>
    <property type="project" value="TreeGrafter"/>
</dbReference>
<dbReference type="Pfam" id="PF00728">
    <property type="entry name" value="Glyco_hydro_20"/>
    <property type="match status" value="2"/>
</dbReference>
<gene>
    <name evidence="6" type="ORF">AKO1_000868</name>
</gene>
<proteinExistence type="inferred from homology"/>
<organism evidence="6 7">
    <name type="scientific">Acrasis kona</name>
    <dbReference type="NCBI Taxonomy" id="1008807"/>
    <lineage>
        <taxon>Eukaryota</taxon>
        <taxon>Discoba</taxon>
        <taxon>Heterolobosea</taxon>
        <taxon>Tetramitia</taxon>
        <taxon>Eutetramitia</taxon>
        <taxon>Acrasidae</taxon>
        <taxon>Acrasis</taxon>
    </lineage>
</organism>
<dbReference type="Gene3D" id="3.20.20.80">
    <property type="entry name" value="Glycosidases"/>
    <property type="match status" value="2"/>
</dbReference>
<dbReference type="PRINTS" id="PR00738">
    <property type="entry name" value="GLHYDRLASE20"/>
</dbReference>
<evidence type="ECO:0000256" key="2">
    <source>
        <dbReference type="ARBA" id="ARBA00006285"/>
    </source>
</evidence>
<dbReference type="InterPro" id="IPR025705">
    <property type="entry name" value="Beta_hexosaminidase_sua/sub"/>
</dbReference>
<keyword evidence="4" id="KW-0378">Hydrolase</keyword>
<evidence type="ECO:0000256" key="4">
    <source>
        <dbReference type="ARBA" id="ARBA00022801"/>
    </source>
</evidence>
<dbReference type="InterPro" id="IPR015883">
    <property type="entry name" value="Glyco_hydro_20_cat"/>
</dbReference>
<dbReference type="InterPro" id="IPR017853">
    <property type="entry name" value="GH"/>
</dbReference>
<accession>A0AAW2ZRM2</accession>
<comment type="catalytic activity">
    <reaction evidence="1">
        <text>Hydrolysis of terminal non-reducing N-acetyl-D-hexosamine residues in N-acetyl-beta-D-hexosaminides.</text>
        <dbReference type="EC" id="3.2.1.52"/>
    </reaction>
</comment>
<comment type="similarity">
    <text evidence="2">Belongs to the glycosyl hydrolase 20 family.</text>
</comment>
<keyword evidence="7" id="KW-1185">Reference proteome</keyword>
<reference evidence="6 7" key="1">
    <citation type="submission" date="2024-03" db="EMBL/GenBank/DDBJ databases">
        <title>The Acrasis kona genome and developmental transcriptomes reveal deep origins of eukaryotic multicellular pathways.</title>
        <authorList>
            <person name="Sheikh S."/>
            <person name="Fu C.-J."/>
            <person name="Brown M.W."/>
            <person name="Baldauf S.L."/>
        </authorList>
    </citation>
    <scope>NUCLEOTIDE SEQUENCE [LARGE SCALE GENOMIC DNA]</scope>
    <source>
        <strain evidence="6 7">ATCC MYA-3509</strain>
    </source>
</reference>
<feature type="domain" description="Glycoside hydrolase family 20 catalytic" evidence="5">
    <location>
        <begin position="150"/>
        <end position="213"/>
    </location>
</feature>
<evidence type="ECO:0000313" key="7">
    <source>
        <dbReference type="Proteomes" id="UP001431209"/>
    </source>
</evidence>
<dbReference type="AlphaFoldDB" id="A0AAW2ZRM2"/>
<feature type="domain" description="Glycoside hydrolase family 20 catalytic" evidence="5">
    <location>
        <begin position="30"/>
        <end position="134"/>
    </location>
</feature>
<evidence type="ECO:0000256" key="1">
    <source>
        <dbReference type="ARBA" id="ARBA00001231"/>
    </source>
</evidence>
<name>A0AAW2ZRM2_9EUKA</name>
<dbReference type="PANTHER" id="PTHR22600:SF21">
    <property type="entry name" value="BETA-HEXOSAMINIDASE A"/>
    <property type="match status" value="1"/>
</dbReference>
<sequence>MIQIESRTEVQVYSFVGFTIPLKIVDSPRFSWGGLLVDTSRHYISVPKMRQIIDSLTYIKMNVLHWHIVDSDSFPAFIPDYPELSGKGAYSPKAIYTQQDVESLVDYAYRRGVNIVFEFDMPGHTVSWGAGTRDHGQVSIIGTHYEPNRGDEIATQCWKADKQIQQWMKQKGYSSVDELLSYFERRVLDLLKKHSLSANVWEEVLLNYNQSVVQLPKDLSLISHKRRRSFLLVERHVCGERPSMISTLIVVCSQEFWRLLRGCGVRKK</sequence>
<dbReference type="Proteomes" id="UP001431209">
    <property type="component" value="Unassembled WGS sequence"/>
</dbReference>
<protein>
    <recommendedName>
        <fullName evidence="3">beta-N-acetylhexosaminidase</fullName>
        <ecNumber evidence="3">3.2.1.52</ecNumber>
    </recommendedName>
</protein>
<evidence type="ECO:0000313" key="6">
    <source>
        <dbReference type="EMBL" id="KAL0491445.1"/>
    </source>
</evidence>
<dbReference type="GO" id="GO:0004563">
    <property type="term" value="F:beta-N-acetylhexosaminidase activity"/>
    <property type="evidence" value="ECO:0007669"/>
    <property type="project" value="UniProtKB-EC"/>
</dbReference>
<dbReference type="GO" id="GO:0005975">
    <property type="term" value="P:carbohydrate metabolic process"/>
    <property type="evidence" value="ECO:0007669"/>
    <property type="project" value="InterPro"/>
</dbReference>
<evidence type="ECO:0000256" key="3">
    <source>
        <dbReference type="ARBA" id="ARBA00012663"/>
    </source>
</evidence>
<evidence type="ECO:0000259" key="5">
    <source>
        <dbReference type="Pfam" id="PF00728"/>
    </source>
</evidence>